<dbReference type="InterPro" id="IPR017972">
    <property type="entry name" value="Cyt_P450_CS"/>
</dbReference>
<evidence type="ECO:0000256" key="5">
    <source>
        <dbReference type="ARBA" id="ARBA00023004"/>
    </source>
</evidence>
<keyword evidence="7" id="KW-0812">Transmembrane</keyword>
<keyword evidence="7" id="KW-0472">Membrane</keyword>
<comment type="cofactor">
    <cofactor evidence="1">
        <name>heme</name>
        <dbReference type="ChEBI" id="CHEBI:30413"/>
    </cofactor>
</comment>
<reference evidence="8 9" key="1">
    <citation type="submission" date="2023-01" db="EMBL/GenBank/DDBJ databases">
        <title>Analysis of 21 Apiospora genomes using comparative genomics revels a genus with tremendous synthesis potential of carbohydrate active enzymes and secondary metabolites.</title>
        <authorList>
            <person name="Sorensen T."/>
        </authorList>
    </citation>
    <scope>NUCLEOTIDE SEQUENCE [LARGE SCALE GENOMIC DNA]</scope>
    <source>
        <strain evidence="8 9">CBS 24483</strain>
    </source>
</reference>
<dbReference type="Proteomes" id="UP001391051">
    <property type="component" value="Unassembled WGS sequence"/>
</dbReference>
<dbReference type="PANTHER" id="PTHR24305">
    <property type="entry name" value="CYTOCHROME P450"/>
    <property type="match status" value="1"/>
</dbReference>
<dbReference type="InterPro" id="IPR001128">
    <property type="entry name" value="Cyt_P450"/>
</dbReference>
<feature type="transmembrane region" description="Helical" evidence="7">
    <location>
        <begin position="12"/>
        <end position="32"/>
    </location>
</feature>
<dbReference type="Gene3D" id="1.10.630.10">
    <property type="entry name" value="Cytochrome P450"/>
    <property type="match status" value="1"/>
</dbReference>
<dbReference type="RefSeq" id="XP_066695127.1">
    <property type="nucleotide sequence ID" value="XM_066848431.1"/>
</dbReference>
<dbReference type="PRINTS" id="PR00463">
    <property type="entry name" value="EP450I"/>
</dbReference>
<keyword evidence="5 6" id="KW-0408">Iron</keyword>
<dbReference type="InterPro" id="IPR002401">
    <property type="entry name" value="Cyt_P450_E_grp-I"/>
</dbReference>
<dbReference type="InterPro" id="IPR036396">
    <property type="entry name" value="Cyt_P450_sf"/>
</dbReference>
<dbReference type="PANTHER" id="PTHR24305:SF166">
    <property type="entry name" value="CYTOCHROME P450 12A4, MITOCHONDRIAL-RELATED"/>
    <property type="match status" value="1"/>
</dbReference>
<gene>
    <name evidence="8" type="ORF">PG986_012209</name>
</gene>
<proteinExistence type="inferred from homology"/>
<evidence type="ECO:0000256" key="1">
    <source>
        <dbReference type="ARBA" id="ARBA00001971"/>
    </source>
</evidence>
<evidence type="ECO:0000256" key="6">
    <source>
        <dbReference type="RuleBase" id="RU000461"/>
    </source>
</evidence>
<keyword evidence="6" id="KW-0503">Monooxygenase</keyword>
<dbReference type="SUPFAM" id="SSF48264">
    <property type="entry name" value="Cytochrome P450"/>
    <property type="match status" value="1"/>
</dbReference>
<dbReference type="PRINTS" id="PR00385">
    <property type="entry name" value="P450"/>
</dbReference>
<keyword evidence="6" id="KW-0560">Oxidoreductase</keyword>
<keyword evidence="7" id="KW-1133">Transmembrane helix</keyword>
<evidence type="ECO:0000256" key="2">
    <source>
        <dbReference type="ARBA" id="ARBA00010617"/>
    </source>
</evidence>
<dbReference type="CDD" id="cd11059">
    <property type="entry name" value="CYP_fungal"/>
    <property type="match status" value="1"/>
</dbReference>
<protein>
    <submittedName>
        <fullName evidence="8">Cytochrome P450 family protein</fullName>
    </submittedName>
</protein>
<dbReference type="InterPro" id="IPR050121">
    <property type="entry name" value="Cytochrome_P450_monoxygenase"/>
</dbReference>
<dbReference type="PROSITE" id="PS00086">
    <property type="entry name" value="CYTOCHROME_P450"/>
    <property type="match status" value="1"/>
</dbReference>
<organism evidence="8 9">
    <name type="scientific">Apiospora aurea</name>
    <dbReference type="NCBI Taxonomy" id="335848"/>
    <lineage>
        <taxon>Eukaryota</taxon>
        <taxon>Fungi</taxon>
        <taxon>Dikarya</taxon>
        <taxon>Ascomycota</taxon>
        <taxon>Pezizomycotina</taxon>
        <taxon>Sordariomycetes</taxon>
        <taxon>Xylariomycetidae</taxon>
        <taxon>Amphisphaeriales</taxon>
        <taxon>Apiosporaceae</taxon>
        <taxon>Apiospora</taxon>
    </lineage>
</organism>
<name>A0ABR1PZB8_9PEZI</name>
<dbReference type="Pfam" id="PF00067">
    <property type="entry name" value="p450"/>
    <property type="match status" value="1"/>
</dbReference>
<evidence type="ECO:0000313" key="9">
    <source>
        <dbReference type="Proteomes" id="UP001391051"/>
    </source>
</evidence>
<evidence type="ECO:0000256" key="7">
    <source>
        <dbReference type="SAM" id="Phobius"/>
    </source>
</evidence>
<keyword evidence="9" id="KW-1185">Reference proteome</keyword>
<evidence type="ECO:0000313" key="8">
    <source>
        <dbReference type="EMBL" id="KAK7943096.1"/>
    </source>
</evidence>
<accession>A0ABR1PZB8</accession>
<dbReference type="GeneID" id="92081493"/>
<comment type="caution">
    <text evidence="8">The sequence shown here is derived from an EMBL/GenBank/DDBJ whole genome shotgun (WGS) entry which is preliminary data.</text>
</comment>
<dbReference type="EMBL" id="JAQQWE010000008">
    <property type="protein sequence ID" value="KAK7943096.1"/>
    <property type="molecule type" value="Genomic_DNA"/>
</dbReference>
<comment type="similarity">
    <text evidence="2 6">Belongs to the cytochrome P450 family.</text>
</comment>
<evidence type="ECO:0000256" key="3">
    <source>
        <dbReference type="ARBA" id="ARBA00022617"/>
    </source>
</evidence>
<keyword evidence="4 6" id="KW-0479">Metal-binding</keyword>
<keyword evidence="3 6" id="KW-0349">Heme</keyword>
<evidence type="ECO:0000256" key="4">
    <source>
        <dbReference type="ARBA" id="ARBA00022723"/>
    </source>
</evidence>
<sequence length="537" mass="60632">MTFEVISHDLAFPAFILLAALSLLRFVLYPVLLSALAKVPKAHWSCGVSSVWILWARYTNRENRTIGEAHRRYGPIVRLAPNEVSINDMESVKTVYQGGFDKHQWYSVFNNYGVPNVFCSIYAKEHSIRKRMVSHVYSKSYLHSSASLAAQADDILNTRVLPTLDTSSHEGQAHQAIDVHSFFAAAAMDFITAYTFGLQNSSNFIQQKVYHDHWLELYRSRKGYSFFSQELPMLSKLLSPIGLHLTARMEAANRELEEWCAKLCAATLSSLAMKGSKPQTPADQPVVLRALLHGLDKEERVRGKESPIFSTAISQRNLTISSELFDHILAGQETTGVALTYLSWHLSQSQDLQHQLRAELLSLTPNMRMESGKVNIPNSGQLDRLPLLHAVIIETVRLYAPAGGPEPRVTPHPSCRIGPYEIPGGVRISASAYNLHRDERHFPHAEIWDHTRWLHTDDMDEERQKEMNRQFWGFSSGGRMCLGSNFAMHEMKLLVAAIYTNYTSHIVDDEGIAPTDGYTSHPTSGQLWLRFERADLG</sequence>